<feature type="transmembrane region" description="Helical" evidence="6">
    <location>
        <begin position="234"/>
        <end position="258"/>
    </location>
</feature>
<keyword evidence="4 6" id="KW-1133">Transmembrane helix</keyword>
<accession>A0ABM9VZ86</accession>
<feature type="transmembrane region" description="Helical" evidence="6">
    <location>
        <begin position="70"/>
        <end position="90"/>
    </location>
</feature>
<dbReference type="InterPro" id="IPR052714">
    <property type="entry name" value="MFS_Exporter"/>
</dbReference>
<dbReference type="PANTHER" id="PTHR23531">
    <property type="entry name" value="QUINOLENE RESISTANCE PROTEIN NORA"/>
    <property type="match status" value="1"/>
</dbReference>
<feature type="transmembrane region" description="Helical" evidence="6">
    <location>
        <begin position="296"/>
        <end position="315"/>
    </location>
</feature>
<dbReference type="InterPro" id="IPR011701">
    <property type="entry name" value="MFS"/>
</dbReference>
<dbReference type="PANTHER" id="PTHR23531:SF2">
    <property type="entry name" value="PERMEASE"/>
    <property type="match status" value="1"/>
</dbReference>
<reference evidence="8 9" key="1">
    <citation type="submission" date="2016-01" db="EMBL/GenBank/DDBJ databases">
        <authorList>
            <person name="Brown R."/>
        </authorList>
    </citation>
    <scope>NUCLEOTIDE SEQUENCE [LARGE SCALE GENOMIC DNA]</scope>
    <source>
        <strain evidence="8">Sporomusa sphaeroides DSM 2875</strain>
    </source>
</reference>
<feature type="transmembrane region" description="Helical" evidence="6">
    <location>
        <begin position="386"/>
        <end position="406"/>
    </location>
</feature>
<comment type="subcellular location">
    <subcellularLocation>
        <location evidence="1">Cell membrane</location>
        <topology evidence="1">Multi-pass membrane protein</topology>
    </subcellularLocation>
</comment>
<evidence type="ECO:0000313" key="8">
    <source>
        <dbReference type="EMBL" id="CVK18196.1"/>
    </source>
</evidence>
<dbReference type="Pfam" id="PF07690">
    <property type="entry name" value="MFS_1"/>
    <property type="match status" value="1"/>
</dbReference>
<feature type="transmembrane region" description="Helical" evidence="6">
    <location>
        <begin position="321"/>
        <end position="339"/>
    </location>
</feature>
<dbReference type="SUPFAM" id="SSF103473">
    <property type="entry name" value="MFS general substrate transporter"/>
    <property type="match status" value="1"/>
</dbReference>
<feature type="transmembrane region" description="Helical" evidence="6">
    <location>
        <begin position="359"/>
        <end position="380"/>
    </location>
</feature>
<feature type="transmembrane region" description="Helical" evidence="6">
    <location>
        <begin position="131"/>
        <end position="151"/>
    </location>
</feature>
<evidence type="ECO:0000256" key="2">
    <source>
        <dbReference type="ARBA" id="ARBA00022448"/>
    </source>
</evidence>
<dbReference type="EMBL" id="FCOW01000003">
    <property type="protein sequence ID" value="CVK18196.1"/>
    <property type="molecule type" value="Genomic_DNA"/>
</dbReference>
<evidence type="ECO:0000256" key="3">
    <source>
        <dbReference type="ARBA" id="ARBA00022692"/>
    </source>
</evidence>
<feature type="transmembrane region" description="Helical" evidence="6">
    <location>
        <begin position="102"/>
        <end position="119"/>
    </location>
</feature>
<feature type="transmembrane region" description="Helical" evidence="6">
    <location>
        <begin position="32"/>
        <end position="55"/>
    </location>
</feature>
<sequence length="417" mass="44651">MKEHCGYWLGGPREAEVVNIDRMNPAVVKEPLWTRAFIYLAVSNALLASGFHMLIPTLPLFIAGFGGTDAQIGLIMGSFTFSAVLIRFYTVQGINRLGKTNFLLWGIVICMIAIAGYYWATNVALSLSTRILHGVGFGIATTMYATIVSDIIPGSRRGEGMGYFGLGSTLLMALAPAIGVWVVDSYGFAVLFAVAAASQVLAFVWTQASRMPAALVSHAEAGSPGMGRLIERQAIFPAVLSLLLGICIGGVLSFVTLLAREVHVANAGYFFLVATSNVFLARLVTGRIFDQKGPAWVIIPGAVVLFLGLMILSKVSSPDAFLWAAACYGLGTGSMFPALQTWMINMVTPERRSIANATFFNALDTGVGGGAIVLGILAGQSGYQSIYFYSANVVVCFIVLYILYLVRQTYGRSTLKP</sequence>
<evidence type="ECO:0000256" key="4">
    <source>
        <dbReference type="ARBA" id="ARBA00022989"/>
    </source>
</evidence>
<dbReference type="PROSITE" id="PS50850">
    <property type="entry name" value="MFS"/>
    <property type="match status" value="1"/>
</dbReference>
<keyword evidence="2" id="KW-0813">Transport</keyword>
<evidence type="ECO:0000256" key="5">
    <source>
        <dbReference type="ARBA" id="ARBA00023136"/>
    </source>
</evidence>
<evidence type="ECO:0000256" key="1">
    <source>
        <dbReference type="ARBA" id="ARBA00004651"/>
    </source>
</evidence>
<keyword evidence="5 6" id="KW-0472">Membrane</keyword>
<keyword evidence="9" id="KW-1185">Reference proteome</keyword>
<dbReference type="Proteomes" id="UP000245702">
    <property type="component" value="Unassembled WGS sequence"/>
</dbReference>
<comment type="caution">
    <text evidence="8">The sequence shown here is derived from an EMBL/GenBank/DDBJ whole genome shotgun (WGS) entry which is preliminary data.</text>
</comment>
<feature type="transmembrane region" description="Helical" evidence="6">
    <location>
        <begin position="188"/>
        <end position="205"/>
    </location>
</feature>
<feature type="transmembrane region" description="Helical" evidence="6">
    <location>
        <begin position="163"/>
        <end position="182"/>
    </location>
</feature>
<protein>
    <submittedName>
        <fullName evidence="8">Transporter</fullName>
    </submittedName>
</protein>
<evidence type="ECO:0000259" key="7">
    <source>
        <dbReference type="PROSITE" id="PS50850"/>
    </source>
</evidence>
<evidence type="ECO:0000256" key="6">
    <source>
        <dbReference type="SAM" id="Phobius"/>
    </source>
</evidence>
<dbReference type="Gene3D" id="1.20.1250.20">
    <property type="entry name" value="MFS general substrate transporter like domains"/>
    <property type="match status" value="1"/>
</dbReference>
<feature type="domain" description="Major facilitator superfamily (MFS) profile" evidence="7">
    <location>
        <begin position="36"/>
        <end position="410"/>
    </location>
</feature>
<dbReference type="CDD" id="cd17489">
    <property type="entry name" value="MFS_YfcJ_like"/>
    <property type="match status" value="1"/>
</dbReference>
<organism evidence="8 9">
    <name type="scientific">Sporomusa sphaeroides DSM 2875</name>
    <dbReference type="NCBI Taxonomy" id="1337886"/>
    <lineage>
        <taxon>Bacteria</taxon>
        <taxon>Bacillati</taxon>
        <taxon>Bacillota</taxon>
        <taxon>Negativicutes</taxon>
        <taxon>Selenomonadales</taxon>
        <taxon>Sporomusaceae</taxon>
        <taxon>Sporomusa</taxon>
    </lineage>
</organism>
<name>A0ABM9VZ86_9FIRM</name>
<dbReference type="InterPro" id="IPR020846">
    <property type="entry name" value="MFS_dom"/>
</dbReference>
<gene>
    <name evidence="8" type="ORF">SSPH_00833</name>
</gene>
<evidence type="ECO:0000313" key="9">
    <source>
        <dbReference type="Proteomes" id="UP000245702"/>
    </source>
</evidence>
<proteinExistence type="predicted"/>
<feature type="transmembrane region" description="Helical" evidence="6">
    <location>
        <begin position="264"/>
        <end position="284"/>
    </location>
</feature>
<dbReference type="InterPro" id="IPR036259">
    <property type="entry name" value="MFS_trans_sf"/>
</dbReference>
<keyword evidence="3 6" id="KW-0812">Transmembrane</keyword>